<dbReference type="SMART" id="SM00139">
    <property type="entry name" value="MyTH4"/>
    <property type="match status" value="1"/>
</dbReference>
<dbReference type="Gene3D" id="1.25.40.530">
    <property type="entry name" value="MyTH4 domain"/>
    <property type="match status" value="1"/>
</dbReference>
<protein>
    <submittedName>
        <fullName evidence="3">PLEKHH2</fullName>
    </submittedName>
</protein>
<evidence type="ECO:0000259" key="2">
    <source>
        <dbReference type="PROSITE" id="PS51016"/>
    </source>
</evidence>
<dbReference type="EMBL" id="CP092885">
    <property type="protein sequence ID" value="UYV83519.1"/>
    <property type="molecule type" value="Genomic_DNA"/>
</dbReference>
<evidence type="ECO:0000313" key="3">
    <source>
        <dbReference type="EMBL" id="UYV83519.1"/>
    </source>
</evidence>
<gene>
    <name evidence="3" type="ORF">LAZ67_23001306</name>
</gene>
<sequence>MRLLCAGSVLWRHPTLLYTKETLTSPLTTLNSEMLQNEATKLFKSIQLFISVPIAPSGIDYHVALTQHALQQCLAHPELQNELFCQLVKQTSRHPSPKMGVQFQQASLYKRISIINKRDATTLNLDWVQHLLLCATQSLFLCDEPPTPAGSGGSEDSKLNPPPFVFVQGWQLLALACSLFQPRSRTLWLLNTHLRKNAEPR</sequence>
<dbReference type="Pfam" id="PF00784">
    <property type="entry name" value="MyTH4"/>
    <property type="match status" value="1"/>
</dbReference>
<feature type="domain" description="MyTH4" evidence="2">
    <location>
        <begin position="18"/>
        <end position="171"/>
    </location>
</feature>
<dbReference type="PANTHER" id="PTHR22903">
    <property type="entry name" value="PLEKHH PROTEIN"/>
    <property type="match status" value="1"/>
</dbReference>
<dbReference type="PROSITE" id="PS51016">
    <property type="entry name" value="MYTH4"/>
    <property type="match status" value="1"/>
</dbReference>
<organism evidence="3 4">
    <name type="scientific">Cordylochernes scorpioides</name>
    <dbReference type="NCBI Taxonomy" id="51811"/>
    <lineage>
        <taxon>Eukaryota</taxon>
        <taxon>Metazoa</taxon>
        <taxon>Ecdysozoa</taxon>
        <taxon>Arthropoda</taxon>
        <taxon>Chelicerata</taxon>
        <taxon>Arachnida</taxon>
        <taxon>Pseudoscorpiones</taxon>
        <taxon>Cheliferoidea</taxon>
        <taxon>Chernetidae</taxon>
        <taxon>Cordylochernes</taxon>
    </lineage>
</organism>
<reference evidence="3 4" key="1">
    <citation type="submission" date="2022-03" db="EMBL/GenBank/DDBJ databases">
        <title>A chromosomal length assembly of Cordylochernes scorpioides.</title>
        <authorList>
            <person name="Zeh D."/>
            <person name="Zeh J."/>
        </authorList>
    </citation>
    <scope>NUCLEOTIDE SEQUENCE [LARGE SCALE GENOMIC DNA]</scope>
    <source>
        <strain evidence="3">IN4F17</strain>
        <tissue evidence="3">Whole Body</tissue>
    </source>
</reference>
<evidence type="ECO:0000256" key="1">
    <source>
        <dbReference type="ARBA" id="ARBA00022737"/>
    </source>
</evidence>
<keyword evidence="4" id="KW-1185">Reference proteome</keyword>
<dbReference type="InterPro" id="IPR000857">
    <property type="entry name" value="MyTH4_dom"/>
</dbReference>
<dbReference type="InterPro" id="IPR038185">
    <property type="entry name" value="MyTH4_dom_sf"/>
</dbReference>
<name>A0ABY6LQN5_9ARAC</name>
<dbReference type="PANTHER" id="PTHR22903:SF8">
    <property type="entry name" value="MAX-1A"/>
    <property type="match status" value="1"/>
</dbReference>
<dbReference type="Proteomes" id="UP001235939">
    <property type="component" value="Chromosome 23"/>
</dbReference>
<accession>A0ABY6LQN5</accession>
<evidence type="ECO:0000313" key="4">
    <source>
        <dbReference type="Proteomes" id="UP001235939"/>
    </source>
</evidence>
<keyword evidence="1" id="KW-0677">Repeat</keyword>
<proteinExistence type="predicted"/>